<proteinExistence type="predicted"/>
<dbReference type="EMBL" id="CP088280">
    <property type="protein sequence ID" value="UGX98758.1"/>
    <property type="molecule type" value="Genomic_DNA"/>
</dbReference>
<organism evidence="1">
    <name type="scientific">Bradyrhizobium barranii subsp. barranii</name>
    <dbReference type="NCBI Taxonomy" id="2823807"/>
    <lineage>
        <taxon>Bacteria</taxon>
        <taxon>Pseudomonadati</taxon>
        <taxon>Pseudomonadota</taxon>
        <taxon>Alphaproteobacteria</taxon>
        <taxon>Hyphomicrobiales</taxon>
        <taxon>Nitrobacteraceae</taxon>
        <taxon>Bradyrhizobium</taxon>
        <taxon>Bradyrhizobium barranii</taxon>
    </lineage>
</organism>
<dbReference type="InterPro" id="IPR008840">
    <property type="entry name" value="Sipho_Gp157"/>
</dbReference>
<evidence type="ECO:0000313" key="1">
    <source>
        <dbReference type="EMBL" id="NYY94394.1"/>
    </source>
</evidence>
<evidence type="ECO:0000313" key="3">
    <source>
        <dbReference type="Proteomes" id="UP000564836"/>
    </source>
</evidence>
<evidence type="ECO:0000313" key="2">
    <source>
        <dbReference type="EMBL" id="UGX98758.1"/>
    </source>
</evidence>
<dbReference type="Proteomes" id="UP000564836">
    <property type="component" value="Chromosome"/>
</dbReference>
<sequence length="166" mass="18768">MNEREADMLRIEIERLIGQYPEIAEDEVLRADMLDGETQISDVLTHLIREGEDAKAMKEATKARQDDLKARAQRFERRVEFTRDLMLAILDAANLRKLELAEGTIFLRNNPQQIVGEVIPDALPDDLVKIERKPDRTKIKDALKAGRELPGLALSNSPPSVVVTVK</sequence>
<reference evidence="2 3" key="3">
    <citation type="journal article" date="2022" name="Int. J. Syst. Evol. Microbiol.">
        <title>Strains of Bradyrhizobium barranii sp. nov. associated with legumes native to Canada are symbionts of soybeans and belong to different subspecies (subsp. barranii subsp. nov. and subsp. apii subsp. nov.) and symbiovars (sv. glycinearum and sv. septentrionale).</title>
        <authorList>
            <person name="Bromfield E.S.P."/>
            <person name="Cloutier S."/>
            <person name="Wasai-Hara S."/>
            <person name="Minamisawa K."/>
        </authorList>
    </citation>
    <scope>NUCLEOTIDE SEQUENCE [LARGE SCALE GENOMIC DNA]</scope>
    <source>
        <strain evidence="2 3">323S2</strain>
    </source>
</reference>
<protein>
    <submittedName>
        <fullName evidence="1">Siphovirus Gp157 family protein</fullName>
    </submittedName>
</protein>
<gene>
    <name evidence="2" type="ORF">G6321_00028040</name>
    <name evidence="1" type="ORF">G6321_40195</name>
</gene>
<dbReference type="Pfam" id="PF05565">
    <property type="entry name" value="Sipho_Gp157"/>
    <property type="match status" value="1"/>
</dbReference>
<dbReference type="RefSeq" id="WP_049810398.1">
    <property type="nucleotide sequence ID" value="NZ_CP088280.1"/>
</dbReference>
<reference evidence="2 3" key="1">
    <citation type="journal article" date="2017" name="Syst. Appl. Microbiol.">
        <title>Soybeans inoculated with root zone soils of Canadian native legumes harbour diverse and novel Bradyrhizobium spp. that possess agricultural potential.</title>
        <authorList>
            <person name="Bromfield E.S.P."/>
            <person name="Cloutier S."/>
            <person name="Tambong J.T."/>
            <person name="Tran Thi T.V."/>
        </authorList>
    </citation>
    <scope>NUCLEOTIDE SEQUENCE [LARGE SCALE GENOMIC DNA]</scope>
    <source>
        <strain evidence="2 3">323S2</strain>
    </source>
</reference>
<name>A0A7Z0QIV7_9BRAD</name>
<accession>A0A7Z0QIV7</accession>
<dbReference type="AlphaFoldDB" id="A0A7Z0QIV7"/>
<reference evidence="1" key="2">
    <citation type="submission" date="2020-06" db="EMBL/GenBank/DDBJ databases">
        <title>Whole Genome Sequence of Bradyrhizobium sp. Strain 323S2.</title>
        <authorList>
            <person name="Bromfield E.S.P."/>
        </authorList>
    </citation>
    <scope>NUCLEOTIDE SEQUENCE [LARGE SCALE GENOMIC DNA]</scope>
    <source>
        <strain evidence="1">323S2</strain>
    </source>
</reference>
<dbReference type="EMBL" id="JACBFH010000001">
    <property type="protein sequence ID" value="NYY94394.1"/>
    <property type="molecule type" value="Genomic_DNA"/>
</dbReference>